<keyword evidence="3" id="KW-1185">Reference proteome</keyword>
<proteinExistence type="predicted"/>
<dbReference type="Pfam" id="PF20178">
    <property type="entry name" value="ToxA_N"/>
    <property type="match status" value="1"/>
</dbReference>
<dbReference type="InterPro" id="IPR024079">
    <property type="entry name" value="MetalloPept_cat_dom_sf"/>
</dbReference>
<organism evidence="2 3">
    <name type="scientific">Pseudomonas baltica</name>
    <dbReference type="NCBI Taxonomy" id="2762576"/>
    <lineage>
        <taxon>Bacteria</taxon>
        <taxon>Pseudomonadati</taxon>
        <taxon>Pseudomonadota</taxon>
        <taxon>Gammaproteobacteria</taxon>
        <taxon>Pseudomonadales</taxon>
        <taxon>Pseudomonadaceae</taxon>
        <taxon>Pseudomonas</taxon>
    </lineage>
</organism>
<dbReference type="Gene3D" id="3.40.390.10">
    <property type="entry name" value="Collagenase (Catalytic Domain)"/>
    <property type="match status" value="1"/>
</dbReference>
<evidence type="ECO:0000313" key="3">
    <source>
        <dbReference type="Proteomes" id="UP000546173"/>
    </source>
</evidence>
<name>A0A7X1G546_9PSED</name>
<accession>A0A7X1G546</accession>
<protein>
    <recommendedName>
        <fullName evidence="1">Dermonecrotic toxin N-terminal domain-containing protein</fullName>
    </recommendedName>
</protein>
<comment type="caution">
    <text evidence="2">The sequence shown here is derived from an EMBL/GenBank/DDBJ whole genome shotgun (WGS) entry which is preliminary data.</text>
</comment>
<dbReference type="EMBL" id="JACMYH010000001">
    <property type="protein sequence ID" value="MBC2678597.1"/>
    <property type="molecule type" value="Genomic_DNA"/>
</dbReference>
<feature type="domain" description="Dermonecrotic toxin N-terminal" evidence="1">
    <location>
        <begin position="773"/>
        <end position="1026"/>
    </location>
</feature>
<evidence type="ECO:0000259" key="1">
    <source>
        <dbReference type="Pfam" id="PF20178"/>
    </source>
</evidence>
<evidence type="ECO:0000313" key="2">
    <source>
        <dbReference type="EMBL" id="MBC2678597.1"/>
    </source>
</evidence>
<dbReference type="Proteomes" id="UP000546173">
    <property type="component" value="Unassembled WGS sequence"/>
</dbReference>
<dbReference type="InterPro" id="IPR046673">
    <property type="entry name" value="ToxA_N"/>
</dbReference>
<dbReference type="RefSeq" id="WP_185794124.1">
    <property type="nucleotide sequence ID" value="NZ_JACMYH010000001.1"/>
</dbReference>
<sequence>MTTPPLPWFHSRALAQRFMRHLSDSSHSLLTPEGTQWLRQLAKPERDHQPQAQDEMRVDGLSIITAQGTAVELPLSLLISTTQHDWVAHYHPICGLKLFDDRRRLKRYLLDRLTSPDNDPGLSYLHSQAERRLMRLGELHEMQVTLMEGSVFDTLMLDIQHRLSEQLREWRQLLLDQPSSEELVSSGSEAAMASLLAHYWREGAPRSELPAERLTRHLRTQLITDLARTQWDGTLPAVEHDQLWAWLKGQVQPSPLTGFILHGSTAEGRQQPLINTLVLANERAAAACYLFSATSGLVRYTDRSALLAALTDLEQRAQWLPCVPNAQQPTFKTLPIIDIELVAEPPSSFGLASYTRRLLQVQHSILSNSPPAAFMGDRHTLCEQALGLHQRLAPSLQRLAAPFAADPRDSPASLMRLTGAAQTDLQKPQRVVNHLTELQIQYAGYLKRGPDLRVAALQALELQLACILPNGPPARSLYLMDLERPTAATSWVASIWANEPLAAVAGRRWQVFTVVAEGTRQVLSQLPCLLIEHITSQARRSLYRELKTALGHREATGQAYQRSLRRWLFSFEWALLKQSRSATSPLVEAFLRGDSVQAWQHRSGHPAQANADAMMLSQAADASGTIVIWAHETGFQLFESLDAAHRDAVQWSEQPTDLGPGLSNWTAFAGDALNTLNSLESQARQQSKLQAFDQLRNQAWPSDSLPALFREAMAFDSLQRQMQRMEDMARGLAAKAALPAWLQRAAVDDQQHYLRVLGLNLLASPAEDDYLFGVPDISSYARGVLQHHLDKDFTAKRFDPEAIFITTARYVPALVPSGEIPSSLPAASVVRRQSLIEYALNHFRDWDDAIARIELGEGHVAPAVLNADYCRRLVREVNLGSHYQALLKQTFDPSDLDYPRRLNLYARQLPAQLLECAWRARLKHNLPMQAVEVITRVVCMPDPILRQPLNGHVVLLTPLQLIPKPGIKPDTLPGCYLFRAGEDGPLVLYLPYEATHTLQAFDSGTALLAALASDTALQARLLARMPVSLRPRYAHGGFSEPHLGRVGDTDFTLTQSTSTGPELACNPIAGNALRYLFVENGLYLQALAATQLVTTEQVRWQALINVMSLAWEQLSMFLPGKVGLAVAAWQAELAVLNIAQNVQHNSWGQTLAQLTCVLVQGLAISRGMTQRALQDNVRERFWQTVRSAPEYGLSLARYEAPIETLRTFVFQPSTCTYLNIRDQTHYIGLNGKAYRARQEQDRWYLVGQRDDELGPRLLLDTEQAWVIDPGQNLAISAGGVPSRLGSQLVRWTLTRDEIVIHAVGCRQIRQLRPHRASVLHRAHRDALGYLGNALDSLRRARLVGSVETHTLEVLKQFFGVSQVTDSLIARVQGVLEKMARIMASHAYSPVTSRRYVMASRLSAQSAVGIAFVSVQDPQGQMFLTDEFFDFETARLLPLDPKYTIAETNALSKAMVLLHEFTHIACNTRDIHYIEAAMPYADRLQPGVRRAWLERQHDESFSHLTPKRKLFIVRDDTTGQVRDILNEDRKGRALILRLAGSPNLDDARQRFLIDADIRSKILLKNADSVTLLIYRLGNRKTP</sequence>
<gene>
    <name evidence="2" type="ORF">H7993_09360</name>
</gene>
<dbReference type="GO" id="GO:0008237">
    <property type="term" value="F:metallopeptidase activity"/>
    <property type="evidence" value="ECO:0007669"/>
    <property type="project" value="InterPro"/>
</dbReference>
<reference evidence="2 3" key="1">
    <citation type="submission" date="2020-08" db="EMBL/GenBank/DDBJ databases">
        <title>Pseudomonas sp. nov.</title>
        <authorList>
            <person name="Gieschler S."/>
            <person name="Fiedler G."/>
            <person name="Brinks E."/>
            <person name="Boehnlein C."/>
            <person name="Franz C.M.A.P."/>
            <person name="Kabisch J."/>
        </authorList>
    </citation>
    <scope>NUCLEOTIDE SEQUENCE [LARGE SCALE GENOMIC DNA]</scope>
    <source>
        <strain evidence="2 3">MBT-2</strain>
    </source>
</reference>